<comment type="caution">
    <text evidence="2">The sequence shown here is derived from an EMBL/GenBank/DDBJ whole genome shotgun (WGS) entry which is preliminary data.</text>
</comment>
<dbReference type="InterPro" id="IPR013955">
    <property type="entry name" value="Rep_factor-A_C"/>
</dbReference>
<dbReference type="Gene3D" id="2.40.50.140">
    <property type="entry name" value="Nucleic acid-binding proteins"/>
    <property type="match status" value="1"/>
</dbReference>
<organism evidence="2 3">
    <name type="scientific">Platanthera zijinensis</name>
    <dbReference type="NCBI Taxonomy" id="2320716"/>
    <lineage>
        <taxon>Eukaryota</taxon>
        <taxon>Viridiplantae</taxon>
        <taxon>Streptophyta</taxon>
        <taxon>Embryophyta</taxon>
        <taxon>Tracheophyta</taxon>
        <taxon>Spermatophyta</taxon>
        <taxon>Magnoliopsida</taxon>
        <taxon>Liliopsida</taxon>
        <taxon>Asparagales</taxon>
        <taxon>Orchidaceae</taxon>
        <taxon>Orchidoideae</taxon>
        <taxon>Orchideae</taxon>
        <taxon>Orchidinae</taxon>
        <taxon>Platanthera</taxon>
    </lineage>
</organism>
<accession>A0AAP0BL54</accession>
<proteinExistence type="predicted"/>
<reference evidence="2 3" key="1">
    <citation type="journal article" date="2022" name="Nat. Plants">
        <title>Genomes of leafy and leafless Platanthera orchids illuminate the evolution of mycoheterotrophy.</title>
        <authorList>
            <person name="Li M.H."/>
            <person name="Liu K.W."/>
            <person name="Li Z."/>
            <person name="Lu H.C."/>
            <person name="Ye Q.L."/>
            <person name="Zhang D."/>
            <person name="Wang J.Y."/>
            <person name="Li Y.F."/>
            <person name="Zhong Z.M."/>
            <person name="Liu X."/>
            <person name="Yu X."/>
            <person name="Liu D.K."/>
            <person name="Tu X.D."/>
            <person name="Liu B."/>
            <person name="Hao Y."/>
            <person name="Liao X.Y."/>
            <person name="Jiang Y.T."/>
            <person name="Sun W.H."/>
            <person name="Chen J."/>
            <person name="Chen Y.Q."/>
            <person name="Ai Y."/>
            <person name="Zhai J.W."/>
            <person name="Wu S.S."/>
            <person name="Zhou Z."/>
            <person name="Hsiao Y.Y."/>
            <person name="Wu W.L."/>
            <person name="Chen Y.Y."/>
            <person name="Lin Y.F."/>
            <person name="Hsu J.L."/>
            <person name="Li C.Y."/>
            <person name="Wang Z.W."/>
            <person name="Zhao X."/>
            <person name="Zhong W.Y."/>
            <person name="Ma X.K."/>
            <person name="Ma L."/>
            <person name="Huang J."/>
            <person name="Chen G.Z."/>
            <person name="Huang M.Z."/>
            <person name="Huang L."/>
            <person name="Peng D.H."/>
            <person name="Luo Y.B."/>
            <person name="Zou S.Q."/>
            <person name="Chen S.P."/>
            <person name="Lan S."/>
            <person name="Tsai W.C."/>
            <person name="Van de Peer Y."/>
            <person name="Liu Z.J."/>
        </authorList>
    </citation>
    <scope>NUCLEOTIDE SEQUENCE [LARGE SCALE GENOMIC DNA]</scope>
    <source>
        <strain evidence="2">Lor287</strain>
    </source>
</reference>
<keyword evidence="3" id="KW-1185">Reference proteome</keyword>
<dbReference type="SUPFAM" id="SSF50249">
    <property type="entry name" value="Nucleic acid-binding proteins"/>
    <property type="match status" value="1"/>
</dbReference>
<evidence type="ECO:0000313" key="2">
    <source>
        <dbReference type="EMBL" id="KAK8942430.1"/>
    </source>
</evidence>
<feature type="domain" description="Replication factor A C-terminal" evidence="1">
    <location>
        <begin position="23"/>
        <end position="109"/>
    </location>
</feature>
<dbReference type="EMBL" id="JBBWWQ010000007">
    <property type="protein sequence ID" value="KAK8942430.1"/>
    <property type="molecule type" value="Genomic_DNA"/>
</dbReference>
<evidence type="ECO:0000259" key="1">
    <source>
        <dbReference type="Pfam" id="PF08646"/>
    </source>
</evidence>
<dbReference type="Proteomes" id="UP001418222">
    <property type="component" value="Unassembled WGS sequence"/>
</dbReference>
<gene>
    <name evidence="2" type="ORF">KSP39_PZI008898</name>
</gene>
<name>A0AAP0BL54_9ASPA</name>
<dbReference type="Pfam" id="PF08646">
    <property type="entry name" value="Rep_fac-A_C"/>
    <property type="match status" value="1"/>
</dbReference>
<sequence>MDSVNAGGSSGRRREKTWTPPFCTIVQVDTSSFSYIACSRCERPLRFDSIPNPPICPVCPNRSAASKRLYRLILSVAIADKVLPVICFDRAARVLVGCSADDLFSFCNSHPFAGEKMGEILEGEMCGMTLSEPKNGNAQHLRVVSVSPLRTGFRPVIQSLRLLYGVA</sequence>
<protein>
    <recommendedName>
        <fullName evidence="1">Replication factor A C-terminal domain-containing protein</fullName>
    </recommendedName>
</protein>
<evidence type="ECO:0000313" key="3">
    <source>
        <dbReference type="Proteomes" id="UP001418222"/>
    </source>
</evidence>
<dbReference type="AlphaFoldDB" id="A0AAP0BL54"/>
<dbReference type="InterPro" id="IPR012340">
    <property type="entry name" value="NA-bd_OB-fold"/>
</dbReference>